<accession>A0A6J7WT29</accession>
<name>A0A6J7WT29_9CAUD</name>
<dbReference type="SUPFAM" id="SSF103084">
    <property type="entry name" value="Holliday junction resolvase RusA"/>
    <property type="match status" value="1"/>
</dbReference>
<dbReference type="GO" id="GO:0006281">
    <property type="term" value="P:DNA repair"/>
    <property type="evidence" value="ECO:0007669"/>
    <property type="project" value="InterPro"/>
</dbReference>
<organism evidence="1">
    <name type="scientific">uncultured Caudovirales phage</name>
    <dbReference type="NCBI Taxonomy" id="2100421"/>
    <lineage>
        <taxon>Viruses</taxon>
        <taxon>Duplodnaviria</taxon>
        <taxon>Heunggongvirae</taxon>
        <taxon>Uroviricota</taxon>
        <taxon>Caudoviricetes</taxon>
        <taxon>Peduoviridae</taxon>
        <taxon>Maltschvirus</taxon>
        <taxon>Maltschvirus maltsch</taxon>
    </lineage>
</organism>
<sequence length="150" mass="17023">MITLTLPYPLSANKYWRPVHIGNHITIVPTKDAKEYKTEVQWRARAAGVRTPIIGRVVVDVKLYPHRPLDYKKRMRDFGASWDDSVMCIDLDNANKVLLDALKGVAIEDDKWVRKITAERMEPDEGKARVVLTITPMAIVTPQSSLLEAV</sequence>
<gene>
    <name evidence="1" type="ORF">UFOVP241_47</name>
</gene>
<reference evidence="1" key="1">
    <citation type="submission" date="2020-05" db="EMBL/GenBank/DDBJ databases">
        <authorList>
            <person name="Chiriac C."/>
            <person name="Salcher M."/>
            <person name="Ghai R."/>
            <person name="Kavagutti S V."/>
        </authorList>
    </citation>
    <scope>NUCLEOTIDE SEQUENCE</scope>
</reference>
<evidence type="ECO:0000313" key="1">
    <source>
        <dbReference type="EMBL" id="CAB5220897.1"/>
    </source>
</evidence>
<dbReference type="InterPro" id="IPR008822">
    <property type="entry name" value="Endonuclease_RusA-like"/>
</dbReference>
<dbReference type="EMBL" id="LR798286">
    <property type="protein sequence ID" value="CAB5220897.1"/>
    <property type="molecule type" value="Genomic_DNA"/>
</dbReference>
<dbReference type="Pfam" id="PF05866">
    <property type="entry name" value="RusA"/>
    <property type="match status" value="1"/>
</dbReference>
<proteinExistence type="predicted"/>
<dbReference type="GO" id="GO:0006310">
    <property type="term" value="P:DNA recombination"/>
    <property type="evidence" value="ECO:0007669"/>
    <property type="project" value="InterPro"/>
</dbReference>
<dbReference type="InterPro" id="IPR036614">
    <property type="entry name" value="RusA-like_sf"/>
</dbReference>
<dbReference type="GO" id="GO:0000287">
    <property type="term" value="F:magnesium ion binding"/>
    <property type="evidence" value="ECO:0007669"/>
    <property type="project" value="InterPro"/>
</dbReference>
<dbReference type="Gene3D" id="3.30.1330.70">
    <property type="entry name" value="Holliday junction resolvase RusA"/>
    <property type="match status" value="1"/>
</dbReference>
<protein>
    <submittedName>
        <fullName evidence="1">Rus Holliday junction resolvase</fullName>
    </submittedName>
</protein>